<accession>A0AAV3QUK4</accession>
<dbReference type="EMBL" id="BAABME010005818">
    <property type="protein sequence ID" value="GAA0166686.1"/>
    <property type="molecule type" value="Genomic_DNA"/>
</dbReference>
<protein>
    <submittedName>
        <fullName evidence="1">Uncharacterized protein</fullName>
    </submittedName>
</protein>
<dbReference type="AlphaFoldDB" id="A0AAV3QUK4"/>
<evidence type="ECO:0000313" key="2">
    <source>
        <dbReference type="Proteomes" id="UP001454036"/>
    </source>
</evidence>
<gene>
    <name evidence="1" type="ORF">LIER_21787</name>
</gene>
<sequence>MILKTELDLALPVGGGGGMKRRVATPSEESETTTFGSCPFRGICSMVVAIKKAPQIIFIIISSFCLRFKLSNNFEIQFYWLHYLSRKSLELVAT</sequence>
<keyword evidence="2" id="KW-1185">Reference proteome</keyword>
<evidence type="ECO:0000313" key="1">
    <source>
        <dbReference type="EMBL" id="GAA0166686.1"/>
    </source>
</evidence>
<reference evidence="1 2" key="1">
    <citation type="submission" date="2024-01" db="EMBL/GenBank/DDBJ databases">
        <title>The complete chloroplast genome sequence of Lithospermum erythrorhizon: insights into the phylogenetic relationship among Boraginaceae species and the maternal lineages of purple gromwells.</title>
        <authorList>
            <person name="Okada T."/>
            <person name="Watanabe K."/>
        </authorList>
    </citation>
    <scope>NUCLEOTIDE SEQUENCE [LARGE SCALE GENOMIC DNA]</scope>
</reference>
<organism evidence="1 2">
    <name type="scientific">Lithospermum erythrorhizon</name>
    <name type="common">Purple gromwell</name>
    <name type="synonym">Lithospermum officinale var. erythrorhizon</name>
    <dbReference type="NCBI Taxonomy" id="34254"/>
    <lineage>
        <taxon>Eukaryota</taxon>
        <taxon>Viridiplantae</taxon>
        <taxon>Streptophyta</taxon>
        <taxon>Embryophyta</taxon>
        <taxon>Tracheophyta</taxon>
        <taxon>Spermatophyta</taxon>
        <taxon>Magnoliopsida</taxon>
        <taxon>eudicotyledons</taxon>
        <taxon>Gunneridae</taxon>
        <taxon>Pentapetalae</taxon>
        <taxon>asterids</taxon>
        <taxon>lamiids</taxon>
        <taxon>Boraginales</taxon>
        <taxon>Boraginaceae</taxon>
        <taxon>Boraginoideae</taxon>
        <taxon>Lithospermeae</taxon>
        <taxon>Lithospermum</taxon>
    </lineage>
</organism>
<name>A0AAV3QUK4_LITER</name>
<comment type="caution">
    <text evidence="1">The sequence shown here is derived from an EMBL/GenBank/DDBJ whole genome shotgun (WGS) entry which is preliminary data.</text>
</comment>
<proteinExistence type="predicted"/>
<dbReference type="Proteomes" id="UP001454036">
    <property type="component" value="Unassembled WGS sequence"/>
</dbReference>